<protein>
    <recommendedName>
        <fullName evidence="4">BTB domain-containing protein</fullName>
    </recommendedName>
</protein>
<sequence length="1681" mass="185155">MLELPPPFVHVPNINIHDSQLQLHETPASNSRDIMRRTPSVPDLISHTMHNDTTNNHYHGPDGESMRDMHHHNLIHPHLFINETRLDKKEQFEERLRRAHLRIRNSDAGADFYNRDTNTAAGNAVECSEKRYRSKSTPSRGIGGRVLLRSFDERQSQSGNLNTNCSNESSTHNMQRLGDINIHVEFNEEAAPLFHTHDFTQFDAHTGILPSNINNPVDAIISFHASTNAVPPDVILNFSSTSYDGSGRHILEDEGEGDQHTPIEPPPLPPPATEKERLVERERQARLESERARRRHLALQRERQREEEEEEVESDVDVIMNGSANGGLLGQVSFDAGLQLHAPEYVGDSALVLGMQNGSSVGSLNTSIPIPPIPPPATERERLVERERQARLETERARRRQALLRERHLEESGNDVENDWINDSRGGLHSEVGSDVNHGLLESPEFLLEAHETNEESVHLNSPRETIIHSQDPILPLPMERFLENANEGGSSLLPIDSPAVDNDSVLPYTMELFLAEHAIIAQRVDSGGSETDENQDHSINGIVEPASRIVASINQESLINDVDDDIQMIQSIEHVPMTNIARGIDHISENSWISHEASSSPTSSSPSSHALSQDLFDTSSLPRLTEADIAQFAEVEHASIGNAAPQSVRDEPSEPSVVGRGAYLDHAFSVATQTTMLESVTEASACPLESAFSDINESVESLNVYRVGSVVSISTSASDGASSASVEAMPSRASSDSSHSRSVVMGDELSQSEAPGSHSSYDDTGIYRLTEAVIVTQAEIDCASIGNSPPHSIRDDQLSESSITERIGRQSMNISTRIGEHIVVGDLLVAADSNEHDNLSNHSDNASVEAMPSIHSDHSIEAMPSEHNDGMRDLHENSIIYHPSEVGSSASIEALPSIDQDNDGGFYDYEANYAENIHDYPSAEMCRATVGGNFGADVETTPLLSSRRDGRPNSRSDACFLNPDELSTSRGKSALVSLTPSLVLVISELPAFIVIAGGNEQLLSLIGLKKFQLVLASLVMTCILNHSDILDKGRGVAYAESRNCAQQQLDRSFILAELQNGLIILPSSAKEAATETTEEMMKAFQSLYSQVNCSDMTLSLPTPDCSHLTGGEGRNDDDGEGGVKLNWRADPFMSMSDLSLVVFDGRADSGTKGNGGGGIAYHVHTLTLAYGGRKSGFIADQIKMQQKNPSSNNNNTGRGSSNRRGSTSTSISIHRQGSTNSNESNNSNASYKVDIFLPPLAARHMPLFLDYVYGSSLKLTTANAPPLRYLSNKFDCRDLHKEISSKFIPQDLEIGTAPQYCMMADELKDFELRDKSIRIMAERFDKINVNVLKWMNPSIMRSLLQYERLECCSSDKLSEIVAQYLRLRDDDPLADGNGDERRQNKQNIAPLTDEDFYWLTHCQHMPTISAKEALFYYNYGATRYPQIMNENGVGSFQSRCLAACSSSLAMEALISHLESDTEDLTPSLDMYETLEPQMKIQLLESTVVGAKKLMIEKEKRHSEQNDRSRDMQLSDEIMYTNNRLASSSNTNNSNAKVMKVVVLGAGVAPANGLYLCKNTRNQRKTANNGSSSSDHQQRHVQYPDNGNILVYEKEAIWNKEQVTFVLYPVASGQYYTQYKLGVRSQNHTTVKVLYNSPTIVGSTGRSSDGGGSIPEQAWEVEEDVVEGLHPPPQFVGRVIA</sequence>
<feature type="compositionally biased region" description="Pro residues" evidence="1">
    <location>
        <begin position="263"/>
        <end position="272"/>
    </location>
</feature>
<feature type="region of interest" description="Disordered" evidence="1">
    <location>
        <begin position="151"/>
        <end position="171"/>
    </location>
</feature>
<feature type="compositionally biased region" description="Basic and acidic residues" evidence="1">
    <location>
        <begin position="273"/>
        <end position="291"/>
    </location>
</feature>
<dbReference type="Proteomes" id="UP001530293">
    <property type="component" value="Unassembled WGS sequence"/>
</dbReference>
<feature type="compositionally biased region" description="Polar residues" evidence="1">
    <location>
        <begin position="750"/>
        <end position="760"/>
    </location>
</feature>
<feature type="region of interest" description="Disordered" evidence="1">
    <location>
        <begin position="720"/>
        <end position="763"/>
    </location>
</feature>
<feature type="compositionally biased region" description="Low complexity" evidence="1">
    <location>
        <begin position="720"/>
        <end position="743"/>
    </location>
</feature>
<reference evidence="2 3" key="1">
    <citation type="submission" date="2024-10" db="EMBL/GenBank/DDBJ databases">
        <title>Updated reference genomes for cyclostephanoid diatoms.</title>
        <authorList>
            <person name="Roberts W.R."/>
            <person name="Alverson A.J."/>
        </authorList>
    </citation>
    <scope>NUCLEOTIDE SEQUENCE [LARGE SCALE GENOMIC DNA]</scope>
    <source>
        <strain evidence="2 3">AJA232-27</strain>
    </source>
</reference>
<evidence type="ECO:0000313" key="2">
    <source>
        <dbReference type="EMBL" id="KAL3759110.1"/>
    </source>
</evidence>
<dbReference type="InterPro" id="IPR011333">
    <property type="entry name" value="SKP1/BTB/POZ_sf"/>
</dbReference>
<feature type="compositionally biased region" description="Low complexity" evidence="1">
    <location>
        <begin position="1191"/>
        <end position="1211"/>
    </location>
</feature>
<organism evidence="2 3">
    <name type="scientific">Discostella pseudostelligera</name>
    <dbReference type="NCBI Taxonomy" id="259834"/>
    <lineage>
        <taxon>Eukaryota</taxon>
        <taxon>Sar</taxon>
        <taxon>Stramenopiles</taxon>
        <taxon>Ochrophyta</taxon>
        <taxon>Bacillariophyta</taxon>
        <taxon>Coscinodiscophyceae</taxon>
        <taxon>Thalassiosirophycidae</taxon>
        <taxon>Stephanodiscales</taxon>
        <taxon>Stephanodiscaceae</taxon>
        <taxon>Discostella</taxon>
    </lineage>
</organism>
<evidence type="ECO:0000313" key="3">
    <source>
        <dbReference type="Proteomes" id="UP001530293"/>
    </source>
</evidence>
<comment type="caution">
    <text evidence="2">The sequence shown here is derived from an EMBL/GenBank/DDBJ whole genome shotgun (WGS) entry which is preliminary data.</text>
</comment>
<accession>A0ABD3M4Y4</accession>
<proteinExistence type="predicted"/>
<evidence type="ECO:0000256" key="1">
    <source>
        <dbReference type="SAM" id="MobiDB-lite"/>
    </source>
</evidence>
<feature type="compositionally biased region" description="Low complexity" evidence="1">
    <location>
        <begin position="595"/>
        <end position="613"/>
    </location>
</feature>
<feature type="region of interest" description="Disordered" evidence="1">
    <location>
        <begin position="246"/>
        <end position="293"/>
    </location>
</feature>
<dbReference type="EMBL" id="JALLBG020000214">
    <property type="protein sequence ID" value="KAL3759110.1"/>
    <property type="molecule type" value="Genomic_DNA"/>
</dbReference>
<feature type="compositionally biased region" description="Basic and acidic residues" evidence="1">
    <location>
        <begin position="246"/>
        <end position="261"/>
    </location>
</feature>
<evidence type="ECO:0008006" key="4">
    <source>
        <dbReference type="Google" id="ProtNLM"/>
    </source>
</evidence>
<dbReference type="Gene3D" id="3.30.710.10">
    <property type="entry name" value="Potassium Channel Kv1.1, Chain A"/>
    <property type="match status" value="1"/>
</dbReference>
<feature type="region of interest" description="Disordered" evidence="1">
    <location>
        <begin position="1186"/>
        <end position="1226"/>
    </location>
</feature>
<gene>
    <name evidence="2" type="ORF">ACHAWU_008719</name>
</gene>
<keyword evidence="3" id="KW-1185">Reference proteome</keyword>
<feature type="compositionally biased region" description="Polar residues" evidence="1">
    <location>
        <begin position="156"/>
        <end position="171"/>
    </location>
</feature>
<feature type="region of interest" description="Disordered" evidence="1">
    <location>
        <begin position="595"/>
        <end position="614"/>
    </location>
</feature>
<name>A0ABD3M4Y4_9STRA</name>